<accession>A0A9D1UT93</accession>
<proteinExistence type="inferred from homology"/>
<name>A0A9D1UT93_9MICC</name>
<dbReference type="PRINTS" id="PR00039">
    <property type="entry name" value="HTHLYSR"/>
</dbReference>
<dbReference type="PANTHER" id="PTHR30346">
    <property type="entry name" value="TRANSCRIPTIONAL DUAL REGULATOR HCAR-RELATED"/>
    <property type="match status" value="1"/>
</dbReference>
<evidence type="ECO:0000256" key="1">
    <source>
        <dbReference type="ARBA" id="ARBA00009437"/>
    </source>
</evidence>
<dbReference type="InterPro" id="IPR036388">
    <property type="entry name" value="WH-like_DNA-bd_sf"/>
</dbReference>
<evidence type="ECO:0000256" key="3">
    <source>
        <dbReference type="ARBA" id="ARBA00023125"/>
    </source>
</evidence>
<evidence type="ECO:0000259" key="5">
    <source>
        <dbReference type="PROSITE" id="PS50931"/>
    </source>
</evidence>
<dbReference type="Gene3D" id="3.40.190.10">
    <property type="entry name" value="Periplasmic binding protein-like II"/>
    <property type="match status" value="2"/>
</dbReference>
<dbReference type="EMBL" id="DXGD01000277">
    <property type="protein sequence ID" value="HIW99975.1"/>
    <property type="molecule type" value="Genomic_DNA"/>
</dbReference>
<dbReference type="Pfam" id="PF00126">
    <property type="entry name" value="HTH_1"/>
    <property type="match status" value="1"/>
</dbReference>
<gene>
    <name evidence="6" type="ORF">H9871_07500</name>
</gene>
<keyword evidence="4" id="KW-0804">Transcription</keyword>
<evidence type="ECO:0000313" key="7">
    <source>
        <dbReference type="Proteomes" id="UP000824151"/>
    </source>
</evidence>
<dbReference type="InterPro" id="IPR000847">
    <property type="entry name" value="LysR_HTH_N"/>
</dbReference>
<dbReference type="GO" id="GO:0032993">
    <property type="term" value="C:protein-DNA complex"/>
    <property type="evidence" value="ECO:0007669"/>
    <property type="project" value="TreeGrafter"/>
</dbReference>
<evidence type="ECO:0000256" key="4">
    <source>
        <dbReference type="ARBA" id="ARBA00023163"/>
    </source>
</evidence>
<organism evidence="6 7">
    <name type="scientific">Candidatus Nesterenkonia stercoripullorum</name>
    <dbReference type="NCBI Taxonomy" id="2838701"/>
    <lineage>
        <taxon>Bacteria</taxon>
        <taxon>Bacillati</taxon>
        <taxon>Actinomycetota</taxon>
        <taxon>Actinomycetes</taxon>
        <taxon>Micrococcales</taxon>
        <taxon>Micrococcaceae</taxon>
        <taxon>Nesterenkonia</taxon>
    </lineage>
</organism>
<dbReference type="CDD" id="cd05466">
    <property type="entry name" value="PBP2_LTTR_substrate"/>
    <property type="match status" value="1"/>
</dbReference>
<dbReference type="InterPro" id="IPR036390">
    <property type="entry name" value="WH_DNA-bd_sf"/>
</dbReference>
<keyword evidence="2" id="KW-0805">Transcription regulation</keyword>
<dbReference type="GO" id="GO:0003700">
    <property type="term" value="F:DNA-binding transcription factor activity"/>
    <property type="evidence" value="ECO:0007669"/>
    <property type="project" value="InterPro"/>
</dbReference>
<sequence length="309" mass="33591">MNVRWLEAFACVARNGQINSAAEELCMSQSTLSRQLASLEKHVGTPLMTREARGVRLTPAGQIVQERAAQLLQQFDELAEVITAERLRSTHVRIGIPPGIPVSWLRTKLALLSDFAVILNEGTTNDQLALLDGGQLDFAITRERSSSHPSTLAFSQPLGVAMHPGARLRAWVTDEGELPINALDGARLMAHAQSAIRTSEGALRSLAEAAGASVEWVFRRFGLHGNIIAEAADVDGAMTISSSQLLHSSDWTWFPLTAPQLVTDNLSIRTWINWRTDIAADLQPCVAALCSDRAEQQTCDPSQPEADPV</sequence>
<dbReference type="Proteomes" id="UP000824151">
    <property type="component" value="Unassembled WGS sequence"/>
</dbReference>
<dbReference type="GO" id="GO:0003677">
    <property type="term" value="F:DNA binding"/>
    <property type="evidence" value="ECO:0007669"/>
    <property type="project" value="UniProtKB-KW"/>
</dbReference>
<dbReference type="FunFam" id="1.10.10.10:FF:000001">
    <property type="entry name" value="LysR family transcriptional regulator"/>
    <property type="match status" value="1"/>
</dbReference>
<keyword evidence="3" id="KW-0238">DNA-binding</keyword>
<comment type="caution">
    <text evidence="6">The sequence shown here is derived from an EMBL/GenBank/DDBJ whole genome shotgun (WGS) entry which is preliminary data.</text>
</comment>
<dbReference type="PANTHER" id="PTHR30346:SF17">
    <property type="entry name" value="LYSR FAMILY TRANSCRIPTIONAL REGULATOR"/>
    <property type="match status" value="1"/>
</dbReference>
<evidence type="ECO:0000313" key="6">
    <source>
        <dbReference type="EMBL" id="HIW99975.1"/>
    </source>
</evidence>
<dbReference type="PROSITE" id="PS50931">
    <property type="entry name" value="HTH_LYSR"/>
    <property type="match status" value="1"/>
</dbReference>
<dbReference type="AlphaFoldDB" id="A0A9D1UT93"/>
<comment type="similarity">
    <text evidence="1">Belongs to the LysR transcriptional regulatory family.</text>
</comment>
<reference evidence="6" key="2">
    <citation type="submission" date="2021-04" db="EMBL/GenBank/DDBJ databases">
        <authorList>
            <person name="Gilroy R."/>
        </authorList>
    </citation>
    <scope>NUCLEOTIDE SEQUENCE</scope>
    <source>
        <strain evidence="6">ChiHejej3B27-3195</strain>
    </source>
</reference>
<dbReference type="Gene3D" id="1.10.10.10">
    <property type="entry name" value="Winged helix-like DNA-binding domain superfamily/Winged helix DNA-binding domain"/>
    <property type="match status" value="1"/>
</dbReference>
<protein>
    <submittedName>
        <fullName evidence="6">LysR family transcriptional regulator</fullName>
    </submittedName>
</protein>
<evidence type="ECO:0000256" key="2">
    <source>
        <dbReference type="ARBA" id="ARBA00023015"/>
    </source>
</evidence>
<reference evidence="6" key="1">
    <citation type="journal article" date="2021" name="PeerJ">
        <title>Extensive microbial diversity within the chicken gut microbiome revealed by metagenomics and culture.</title>
        <authorList>
            <person name="Gilroy R."/>
            <person name="Ravi A."/>
            <person name="Getino M."/>
            <person name="Pursley I."/>
            <person name="Horton D.L."/>
            <person name="Alikhan N.F."/>
            <person name="Baker D."/>
            <person name="Gharbi K."/>
            <person name="Hall N."/>
            <person name="Watson M."/>
            <person name="Adriaenssens E.M."/>
            <person name="Foster-Nyarko E."/>
            <person name="Jarju S."/>
            <person name="Secka A."/>
            <person name="Antonio M."/>
            <person name="Oren A."/>
            <person name="Chaudhuri R.R."/>
            <person name="La Ragione R."/>
            <person name="Hildebrand F."/>
            <person name="Pallen M.J."/>
        </authorList>
    </citation>
    <scope>NUCLEOTIDE SEQUENCE</scope>
    <source>
        <strain evidence="6">ChiHejej3B27-3195</strain>
    </source>
</reference>
<dbReference type="SUPFAM" id="SSF53850">
    <property type="entry name" value="Periplasmic binding protein-like II"/>
    <property type="match status" value="1"/>
</dbReference>
<dbReference type="SUPFAM" id="SSF46785">
    <property type="entry name" value="Winged helix' DNA-binding domain"/>
    <property type="match status" value="1"/>
</dbReference>
<feature type="domain" description="HTH lysR-type" evidence="5">
    <location>
        <begin position="1"/>
        <end position="58"/>
    </location>
</feature>